<evidence type="ECO:0000313" key="3">
    <source>
        <dbReference type="Proteomes" id="UP000738349"/>
    </source>
</evidence>
<organism evidence="2 3">
    <name type="scientific">Dactylonectria macrodidyma</name>
    <dbReference type="NCBI Taxonomy" id="307937"/>
    <lineage>
        <taxon>Eukaryota</taxon>
        <taxon>Fungi</taxon>
        <taxon>Dikarya</taxon>
        <taxon>Ascomycota</taxon>
        <taxon>Pezizomycotina</taxon>
        <taxon>Sordariomycetes</taxon>
        <taxon>Hypocreomycetidae</taxon>
        <taxon>Hypocreales</taxon>
        <taxon>Nectriaceae</taxon>
        <taxon>Dactylonectria</taxon>
    </lineage>
</organism>
<keyword evidence="1" id="KW-0732">Signal</keyword>
<feature type="signal peptide" evidence="1">
    <location>
        <begin position="1"/>
        <end position="24"/>
    </location>
</feature>
<gene>
    <name evidence="2" type="ORF">EDB81DRAFT_787774</name>
</gene>
<protein>
    <recommendedName>
        <fullName evidence="4">Secreted protein</fullName>
    </recommendedName>
</protein>
<dbReference type="PROSITE" id="PS51257">
    <property type="entry name" value="PROKAR_LIPOPROTEIN"/>
    <property type="match status" value="1"/>
</dbReference>
<dbReference type="EMBL" id="JAGMUV010000005">
    <property type="protein sequence ID" value="KAH7156736.1"/>
    <property type="molecule type" value="Genomic_DNA"/>
</dbReference>
<evidence type="ECO:0008006" key="4">
    <source>
        <dbReference type="Google" id="ProtNLM"/>
    </source>
</evidence>
<reference evidence="2" key="1">
    <citation type="journal article" date="2021" name="Nat. Commun.">
        <title>Genetic determinants of endophytism in the Arabidopsis root mycobiome.</title>
        <authorList>
            <person name="Mesny F."/>
            <person name="Miyauchi S."/>
            <person name="Thiergart T."/>
            <person name="Pickel B."/>
            <person name="Atanasova L."/>
            <person name="Karlsson M."/>
            <person name="Huettel B."/>
            <person name="Barry K.W."/>
            <person name="Haridas S."/>
            <person name="Chen C."/>
            <person name="Bauer D."/>
            <person name="Andreopoulos W."/>
            <person name="Pangilinan J."/>
            <person name="LaButti K."/>
            <person name="Riley R."/>
            <person name="Lipzen A."/>
            <person name="Clum A."/>
            <person name="Drula E."/>
            <person name="Henrissat B."/>
            <person name="Kohler A."/>
            <person name="Grigoriev I.V."/>
            <person name="Martin F.M."/>
            <person name="Hacquard S."/>
        </authorList>
    </citation>
    <scope>NUCLEOTIDE SEQUENCE</scope>
    <source>
        <strain evidence="2">MPI-CAGE-AT-0147</strain>
    </source>
</reference>
<comment type="caution">
    <text evidence="2">The sequence shown here is derived from an EMBL/GenBank/DDBJ whole genome shotgun (WGS) entry which is preliminary data.</text>
</comment>
<evidence type="ECO:0000313" key="2">
    <source>
        <dbReference type="EMBL" id="KAH7156736.1"/>
    </source>
</evidence>
<accession>A0A9P9JAE3</accession>
<name>A0A9P9JAE3_9HYPO</name>
<evidence type="ECO:0000256" key="1">
    <source>
        <dbReference type="SAM" id="SignalP"/>
    </source>
</evidence>
<proteinExistence type="predicted"/>
<feature type="chain" id="PRO_5040301386" description="Secreted protein" evidence="1">
    <location>
        <begin position="25"/>
        <end position="92"/>
    </location>
</feature>
<keyword evidence="3" id="KW-1185">Reference proteome</keyword>
<dbReference type="Proteomes" id="UP000738349">
    <property type="component" value="Unassembled WGS sequence"/>
</dbReference>
<sequence length="92" mass="9835">MHIRPRLATKFFAMLCLGTACILTDKTCISGTWACIWMDRACDCGGFCLPLGGGRNDAKAPHRCGKSNVDVGCPCCGLFDAASARQGTAYER</sequence>
<dbReference type="AlphaFoldDB" id="A0A9P9JAE3"/>